<evidence type="ECO:0000313" key="3">
    <source>
        <dbReference type="EMBL" id="PPK66099.1"/>
    </source>
</evidence>
<dbReference type="AlphaFoldDB" id="A0A2S6GLJ2"/>
<proteinExistence type="predicted"/>
<feature type="compositionally biased region" description="Basic and acidic residues" evidence="1">
    <location>
        <begin position="80"/>
        <end position="108"/>
    </location>
</feature>
<protein>
    <submittedName>
        <fullName evidence="3">Uncharacterized protein</fullName>
    </submittedName>
</protein>
<keyword evidence="4" id="KW-1185">Reference proteome</keyword>
<feature type="transmembrane region" description="Helical" evidence="2">
    <location>
        <begin position="28"/>
        <end position="46"/>
    </location>
</feature>
<feature type="region of interest" description="Disordered" evidence="1">
    <location>
        <begin position="54"/>
        <end position="115"/>
    </location>
</feature>
<comment type="caution">
    <text evidence="3">The sequence shown here is derived from an EMBL/GenBank/DDBJ whole genome shotgun (WGS) entry which is preliminary data.</text>
</comment>
<gene>
    <name evidence="3" type="ORF">CLV40_11163</name>
</gene>
<evidence type="ECO:0000256" key="2">
    <source>
        <dbReference type="SAM" id="Phobius"/>
    </source>
</evidence>
<organism evidence="3 4">
    <name type="scientific">Actinokineospora auranticolor</name>
    <dbReference type="NCBI Taxonomy" id="155976"/>
    <lineage>
        <taxon>Bacteria</taxon>
        <taxon>Bacillati</taxon>
        <taxon>Actinomycetota</taxon>
        <taxon>Actinomycetes</taxon>
        <taxon>Pseudonocardiales</taxon>
        <taxon>Pseudonocardiaceae</taxon>
        <taxon>Actinokineospora</taxon>
    </lineage>
</organism>
<sequence length="115" mass="11607">MRDSRTVAAIGLLVVAVAAALVGLLTDIGFLIAAGIAGGIVVLVVLGMTRWGGGKPVGEPGGPAEQDVASDPGVASTRETGTDGHDFVGRVEGEDDSAAERTGAEVRAQRRGTRR</sequence>
<name>A0A2S6GLJ2_9PSEU</name>
<reference evidence="3 4" key="1">
    <citation type="submission" date="2018-02" db="EMBL/GenBank/DDBJ databases">
        <title>Genomic Encyclopedia of Archaeal and Bacterial Type Strains, Phase II (KMG-II): from individual species to whole genera.</title>
        <authorList>
            <person name="Goeker M."/>
        </authorList>
    </citation>
    <scope>NUCLEOTIDE SEQUENCE [LARGE SCALE GENOMIC DNA]</scope>
    <source>
        <strain evidence="3 4">YU 961-1</strain>
    </source>
</reference>
<keyword evidence="2" id="KW-1133">Transmembrane helix</keyword>
<keyword evidence="2" id="KW-0812">Transmembrane</keyword>
<evidence type="ECO:0000256" key="1">
    <source>
        <dbReference type="SAM" id="MobiDB-lite"/>
    </source>
</evidence>
<dbReference type="EMBL" id="PTIX01000011">
    <property type="protein sequence ID" value="PPK66099.1"/>
    <property type="molecule type" value="Genomic_DNA"/>
</dbReference>
<accession>A0A2S6GLJ2</accession>
<dbReference type="RefSeq" id="WP_219824046.1">
    <property type="nucleotide sequence ID" value="NZ_CP154825.1"/>
</dbReference>
<evidence type="ECO:0000313" key="4">
    <source>
        <dbReference type="Proteomes" id="UP000239203"/>
    </source>
</evidence>
<dbReference type="Proteomes" id="UP000239203">
    <property type="component" value="Unassembled WGS sequence"/>
</dbReference>
<keyword evidence="2" id="KW-0472">Membrane</keyword>